<dbReference type="GO" id="GO:0005886">
    <property type="term" value="C:plasma membrane"/>
    <property type="evidence" value="ECO:0007669"/>
    <property type="project" value="UniProtKB-SubCell"/>
</dbReference>
<dbReference type="EC" id="2.7.13.3" evidence="3"/>
<dbReference type="CDD" id="cd00082">
    <property type="entry name" value="HisKA"/>
    <property type="match status" value="1"/>
</dbReference>
<keyword evidence="11" id="KW-0812">Transmembrane</keyword>
<dbReference type="FunFam" id="1.10.287.130:FF:000001">
    <property type="entry name" value="Two-component sensor histidine kinase"/>
    <property type="match status" value="1"/>
</dbReference>
<gene>
    <name evidence="13" type="ORF">CVD27_09275</name>
</gene>
<name>A0A2N5HJH5_9BACI</name>
<feature type="domain" description="Histidine kinase" evidence="12">
    <location>
        <begin position="210"/>
        <end position="428"/>
    </location>
</feature>
<dbReference type="CDD" id="cd00075">
    <property type="entry name" value="HATPase"/>
    <property type="match status" value="1"/>
</dbReference>
<dbReference type="Proteomes" id="UP000234950">
    <property type="component" value="Unassembled WGS sequence"/>
</dbReference>
<dbReference type="AlphaFoldDB" id="A0A2N5HJH5"/>
<dbReference type="Pfam" id="PF02518">
    <property type="entry name" value="HATPase_c"/>
    <property type="match status" value="1"/>
</dbReference>
<dbReference type="Gene3D" id="1.10.287.130">
    <property type="match status" value="1"/>
</dbReference>
<comment type="catalytic activity">
    <reaction evidence="1">
        <text>ATP + protein L-histidine = ADP + protein N-phospho-L-histidine.</text>
        <dbReference type="EC" id="2.7.13.3"/>
    </reaction>
</comment>
<comment type="subcellular location">
    <subcellularLocation>
        <location evidence="2">Cell membrane</location>
        <topology evidence="2">Multi-pass membrane protein</topology>
    </subcellularLocation>
</comment>
<keyword evidence="8" id="KW-0067">ATP-binding</keyword>
<sequence length="428" mass="48813">MLFLFLFIIIVYTVIYFVILNTQERELRNLVSQEAGYIETLLGKNNQSDLRGIQNQEVIFAGVDQSFYYVINSNREVVMGSEANPRLRPELLSFVYKHMSNDQDVQNEVIRMDEKLRKGRGGFRAPDQNQDIHMMIASHGVYYKGQYIGQIYIGKDVSFAYRLFHWVLVILIVLGFVFVGVAVFISLRMSKRAMVPIKSAFKRQREFVGDASHELRTPLSVLLSSVDAMDMTIDTQKDEMASKLLANMREEVKRMTNLVSDLLTLARSDSNTIELKKEEFDLRPLAEKAIESLHPIAASKQIQLGLNSTDIFTVIGDPQRLSQLIYILLDNAIKYTPDGGEVKLNLLKEGREVRIMVQDTGIGIKKEDYHKIFERFYRTDKSRSRQIGGHGLGLSIAKWIVETHKGTIQVTSVLGKGSTFIVKLPDYD</sequence>
<dbReference type="OrthoDB" id="9813151at2"/>
<evidence type="ECO:0000313" key="14">
    <source>
        <dbReference type="Proteomes" id="UP000234950"/>
    </source>
</evidence>
<evidence type="ECO:0000313" key="13">
    <source>
        <dbReference type="EMBL" id="PLS05670.1"/>
    </source>
</evidence>
<dbReference type="Pfam" id="PF00512">
    <property type="entry name" value="HisKA"/>
    <property type="match status" value="1"/>
</dbReference>
<dbReference type="SUPFAM" id="SSF47384">
    <property type="entry name" value="Homodimeric domain of signal transducing histidine kinase"/>
    <property type="match status" value="1"/>
</dbReference>
<dbReference type="EMBL" id="PGVE01000040">
    <property type="protein sequence ID" value="PLS05670.1"/>
    <property type="molecule type" value="Genomic_DNA"/>
</dbReference>
<evidence type="ECO:0000256" key="11">
    <source>
        <dbReference type="SAM" id="Phobius"/>
    </source>
</evidence>
<dbReference type="InterPro" id="IPR036097">
    <property type="entry name" value="HisK_dim/P_sf"/>
</dbReference>
<evidence type="ECO:0000256" key="3">
    <source>
        <dbReference type="ARBA" id="ARBA00012438"/>
    </source>
</evidence>
<keyword evidence="4" id="KW-0597">Phosphoprotein</keyword>
<dbReference type="SUPFAM" id="SSF55874">
    <property type="entry name" value="ATPase domain of HSP90 chaperone/DNA topoisomerase II/histidine kinase"/>
    <property type="match status" value="1"/>
</dbReference>
<dbReference type="InterPro" id="IPR005467">
    <property type="entry name" value="His_kinase_dom"/>
</dbReference>
<reference evidence="13 14" key="1">
    <citation type="submission" date="2017-11" db="EMBL/GenBank/DDBJ databases">
        <title>Comparitive Functional Genomics of Dry Heat Resistant strains isolated from the Viking Spacecraft.</title>
        <authorList>
            <person name="Seuylemezian A."/>
            <person name="Cooper K."/>
            <person name="Vaishampayan P."/>
        </authorList>
    </citation>
    <scope>NUCLEOTIDE SEQUENCE [LARGE SCALE GENOMIC DNA]</scope>
    <source>
        <strain evidence="13 14">V32-6</strain>
    </source>
</reference>
<dbReference type="InterPro" id="IPR003594">
    <property type="entry name" value="HATPase_dom"/>
</dbReference>
<keyword evidence="6" id="KW-0547">Nucleotide-binding</keyword>
<evidence type="ECO:0000256" key="4">
    <source>
        <dbReference type="ARBA" id="ARBA00022553"/>
    </source>
</evidence>
<keyword evidence="14" id="KW-1185">Reference proteome</keyword>
<evidence type="ECO:0000259" key="12">
    <source>
        <dbReference type="PROSITE" id="PS50109"/>
    </source>
</evidence>
<keyword evidence="5" id="KW-0808">Transferase</keyword>
<dbReference type="GO" id="GO:0000155">
    <property type="term" value="F:phosphorelay sensor kinase activity"/>
    <property type="evidence" value="ECO:0007669"/>
    <property type="project" value="InterPro"/>
</dbReference>
<keyword evidence="9" id="KW-0902">Two-component regulatory system</keyword>
<dbReference type="InterPro" id="IPR036890">
    <property type="entry name" value="HATPase_C_sf"/>
</dbReference>
<dbReference type="GO" id="GO:0004721">
    <property type="term" value="F:phosphoprotein phosphatase activity"/>
    <property type="evidence" value="ECO:0007669"/>
    <property type="project" value="TreeGrafter"/>
</dbReference>
<keyword evidence="11" id="KW-1133">Transmembrane helix</keyword>
<evidence type="ECO:0000256" key="8">
    <source>
        <dbReference type="ARBA" id="ARBA00022840"/>
    </source>
</evidence>
<keyword evidence="10 11" id="KW-0472">Membrane</keyword>
<protein>
    <recommendedName>
        <fullName evidence="3">histidine kinase</fullName>
        <ecNumber evidence="3">2.7.13.3</ecNumber>
    </recommendedName>
</protein>
<dbReference type="InterPro" id="IPR004358">
    <property type="entry name" value="Sig_transdc_His_kin-like_C"/>
</dbReference>
<evidence type="ECO:0000256" key="2">
    <source>
        <dbReference type="ARBA" id="ARBA00004651"/>
    </source>
</evidence>
<evidence type="ECO:0000256" key="6">
    <source>
        <dbReference type="ARBA" id="ARBA00022741"/>
    </source>
</evidence>
<evidence type="ECO:0000256" key="1">
    <source>
        <dbReference type="ARBA" id="ARBA00000085"/>
    </source>
</evidence>
<dbReference type="InterPro" id="IPR050351">
    <property type="entry name" value="BphY/WalK/GraS-like"/>
</dbReference>
<dbReference type="GO" id="GO:0016036">
    <property type="term" value="P:cellular response to phosphate starvation"/>
    <property type="evidence" value="ECO:0007669"/>
    <property type="project" value="TreeGrafter"/>
</dbReference>
<dbReference type="FunFam" id="3.30.565.10:FF:000006">
    <property type="entry name" value="Sensor histidine kinase WalK"/>
    <property type="match status" value="1"/>
</dbReference>
<dbReference type="SMART" id="SM00388">
    <property type="entry name" value="HisKA"/>
    <property type="match status" value="1"/>
</dbReference>
<comment type="caution">
    <text evidence="13">The sequence shown here is derived from an EMBL/GenBank/DDBJ whole genome shotgun (WGS) entry which is preliminary data.</text>
</comment>
<dbReference type="PANTHER" id="PTHR45453">
    <property type="entry name" value="PHOSPHATE REGULON SENSOR PROTEIN PHOR"/>
    <property type="match status" value="1"/>
</dbReference>
<evidence type="ECO:0000256" key="9">
    <source>
        <dbReference type="ARBA" id="ARBA00023012"/>
    </source>
</evidence>
<dbReference type="PROSITE" id="PS50109">
    <property type="entry name" value="HIS_KIN"/>
    <property type="match status" value="1"/>
</dbReference>
<evidence type="ECO:0000256" key="7">
    <source>
        <dbReference type="ARBA" id="ARBA00022777"/>
    </source>
</evidence>
<accession>A0A2N5HJH5</accession>
<evidence type="ECO:0000256" key="10">
    <source>
        <dbReference type="ARBA" id="ARBA00023136"/>
    </source>
</evidence>
<dbReference type="GO" id="GO:0005524">
    <property type="term" value="F:ATP binding"/>
    <property type="evidence" value="ECO:0007669"/>
    <property type="project" value="UniProtKB-KW"/>
</dbReference>
<organism evidence="13 14">
    <name type="scientific">Neobacillus cucumis</name>
    <dbReference type="NCBI Taxonomy" id="1740721"/>
    <lineage>
        <taxon>Bacteria</taxon>
        <taxon>Bacillati</taxon>
        <taxon>Bacillota</taxon>
        <taxon>Bacilli</taxon>
        <taxon>Bacillales</taxon>
        <taxon>Bacillaceae</taxon>
        <taxon>Neobacillus</taxon>
    </lineage>
</organism>
<evidence type="ECO:0000256" key="5">
    <source>
        <dbReference type="ARBA" id="ARBA00022679"/>
    </source>
</evidence>
<feature type="transmembrane region" description="Helical" evidence="11">
    <location>
        <begin position="163"/>
        <end position="187"/>
    </location>
</feature>
<dbReference type="PANTHER" id="PTHR45453:SF1">
    <property type="entry name" value="PHOSPHATE REGULON SENSOR PROTEIN PHOR"/>
    <property type="match status" value="1"/>
</dbReference>
<dbReference type="InterPro" id="IPR003661">
    <property type="entry name" value="HisK_dim/P_dom"/>
</dbReference>
<proteinExistence type="predicted"/>
<dbReference type="Gene3D" id="3.30.565.10">
    <property type="entry name" value="Histidine kinase-like ATPase, C-terminal domain"/>
    <property type="match status" value="1"/>
</dbReference>
<dbReference type="PRINTS" id="PR00344">
    <property type="entry name" value="BCTRLSENSOR"/>
</dbReference>
<keyword evidence="7 13" id="KW-0418">Kinase</keyword>
<dbReference type="SMART" id="SM00387">
    <property type="entry name" value="HATPase_c"/>
    <property type="match status" value="1"/>
</dbReference>